<reference evidence="6" key="1">
    <citation type="journal article" date="2019" name="Int. J. Syst. Evol. Microbiol.">
        <title>The Global Catalogue of Microorganisms (GCM) 10K type strain sequencing project: providing services to taxonomists for standard genome sequencing and annotation.</title>
        <authorList>
            <consortium name="The Broad Institute Genomics Platform"/>
            <consortium name="The Broad Institute Genome Sequencing Center for Infectious Disease"/>
            <person name="Wu L."/>
            <person name="Ma J."/>
        </authorList>
    </citation>
    <scope>NUCLEOTIDE SEQUENCE [LARGE SCALE GENOMIC DNA]</scope>
    <source>
        <strain evidence="6">KCTC 3950</strain>
    </source>
</reference>
<evidence type="ECO:0000259" key="4">
    <source>
        <dbReference type="SMART" id="SM00849"/>
    </source>
</evidence>
<protein>
    <submittedName>
        <fullName evidence="5">MBL fold metallo-hydrolase</fullName>
    </submittedName>
</protein>
<feature type="domain" description="Metallo-beta-lactamase" evidence="4">
    <location>
        <begin position="264"/>
        <end position="459"/>
    </location>
</feature>
<dbReference type="Gene3D" id="3.60.15.10">
    <property type="entry name" value="Ribonuclease Z/Hydroxyacylglutathione hydrolase-like"/>
    <property type="match status" value="2"/>
</dbReference>
<evidence type="ECO:0000256" key="2">
    <source>
        <dbReference type="ARBA" id="ARBA00034301"/>
    </source>
</evidence>
<dbReference type="InterPro" id="IPR036866">
    <property type="entry name" value="RibonucZ/Hydroxyglut_hydro"/>
</dbReference>
<comment type="catalytic activity">
    <reaction evidence="1">
        <text>3',5'-cyclic CMP + H2O = CMP + H(+)</text>
        <dbReference type="Rhea" id="RHEA:72675"/>
        <dbReference type="ChEBI" id="CHEBI:15377"/>
        <dbReference type="ChEBI" id="CHEBI:15378"/>
        <dbReference type="ChEBI" id="CHEBI:58003"/>
        <dbReference type="ChEBI" id="CHEBI:60377"/>
    </reaction>
    <physiologicalReaction direction="left-to-right" evidence="1">
        <dbReference type="Rhea" id="RHEA:72676"/>
    </physiologicalReaction>
</comment>
<gene>
    <name evidence="5" type="ORF">ACFSUF_05770</name>
</gene>
<dbReference type="RefSeq" id="WP_377601024.1">
    <property type="nucleotide sequence ID" value="NZ_JBHUME010000005.1"/>
</dbReference>
<sequence length="601" mass="67742">MLQRISQHLYVYEDTCRVYAVKTTQSEVVLIDFGSGGIMDVLEQLGEVRVTDILMTHHHRDQGQGLARAVEAGIRVWVPHTEQDLFRFVDIHWQGRQLENNYNVRQDRFSLLEPISIAGTLKDYGFYSFGGVEFTVVPTPGHTTGSISLLATLDGERTVFIGDLIAAPGKLWSLAATQWSYNGGEGLAATTASLLDLKERWQPDRLMPSHGSPIPNAEEAVALTVVRLSELMGHRGQNPRLIQHRNQPYQEITPHLLQAKQSMSNYYVLLSDSGKALMIDFGYDFMTGLPNGSDRASRRPWLYSIPALKKQFGVTKIDVALPTHYHDDHVAGFNLLRDIEGTEIWAADSFADILRRPERYDLPCLWYDPIPVDRELPIGKPFRWEEYEFTLYELPGHTLYAVAIAFEADGQKVLAAGDQYQGDGRQWNYVYQNRFRIRDYTDSAFLYGKLKPDLILSGHSDPLWVQEGYFEELEERGAALERLHRDLLPLEHCDLGAEGFAARITPYQANARGGETLIWEAEILNPFPIEETADVQVIVPNGWLCSPALISFRIPPGGRHNISFQIQAPKGVTVRRARVAVDVTIGGKRLGQQAEALLTMI</sequence>
<dbReference type="EMBL" id="JBHUME010000005">
    <property type="protein sequence ID" value="MFD2611931.1"/>
    <property type="molecule type" value="Genomic_DNA"/>
</dbReference>
<evidence type="ECO:0000256" key="1">
    <source>
        <dbReference type="ARBA" id="ARBA00034221"/>
    </source>
</evidence>
<evidence type="ECO:0000313" key="5">
    <source>
        <dbReference type="EMBL" id="MFD2611931.1"/>
    </source>
</evidence>
<accession>A0ABW5PAE7</accession>
<feature type="domain" description="Metallo-beta-lactamase" evidence="4">
    <location>
        <begin position="15"/>
        <end position="210"/>
    </location>
</feature>
<organism evidence="5 6">
    <name type="scientific">Paenibacillus gansuensis</name>
    <dbReference type="NCBI Taxonomy" id="306542"/>
    <lineage>
        <taxon>Bacteria</taxon>
        <taxon>Bacillati</taxon>
        <taxon>Bacillota</taxon>
        <taxon>Bacilli</taxon>
        <taxon>Bacillales</taxon>
        <taxon>Paenibacillaceae</taxon>
        <taxon>Paenibacillus</taxon>
    </lineage>
</organism>
<dbReference type="SMART" id="SM00849">
    <property type="entry name" value="Lactamase_B"/>
    <property type="match status" value="2"/>
</dbReference>
<comment type="function">
    <text evidence="2">Counteracts the endogenous Pycsar antiviral defense system. Phosphodiesterase that enables metal-dependent hydrolysis of host cyclic nucleotide Pycsar defense signals such as cCMP and cUMP.</text>
</comment>
<dbReference type="InterPro" id="IPR050662">
    <property type="entry name" value="Sec-metab_biosynth-thioest"/>
</dbReference>
<comment type="catalytic activity">
    <reaction evidence="3">
        <text>3',5'-cyclic UMP + H2O = UMP + H(+)</text>
        <dbReference type="Rhea" id="RHEA:70575"/>
        <dbReference type="ChEBI" id="CHEBI:15377"/>
        <dbReference type="ChEBI" id="CHEBI:15378"/>
        <dbReference type="ChEBI" id="CHEBI:57865"/>
        <dbReference type="ChEBI" id="CHEBI:184387"/>
    </reaction>
    <physiologicalReaction direction="left-to-right" evidence="3">
        <dbReference type="Rhea" id="RHEA:70576"/>
    </physiologicalReaction>
</comment>
<dbReference type="Pfam" id="PF00753">
    <property type="entry name" value="Lactamase_B"/>
    <property type="match status" value="2"/>
</dbReference>
<dbReference type="CDD" id="cd06262">
    <property type="entry name" value="metallo-hydrolase-like_MBL-fold"/>
    <property type="match status" value="2"/>
</dbReference>
<dbReference type="InterPro" id="IPR001279">
    <property type="entry name" value="Metallo-B-lactamas"/>
</dbReference>
<evidence type="ECO:0000256" key="3">
    <source>
        <dbReference type="ARBA" id="ARBA00048505"/>
    </source>
</evidence>
<dbReference type="Proteomes" id="UP001597541">
    <property type="component" value="Unassembled WGS sequence"/>
</dbReference>
<dbReference type="PANTHER" id="PTHR23131">
    <property type="entry name" value="ENDORIBONUCLEASE LACTB2"/>
    <property type="match status" value="1"/>
</dbReference>
<dbReference type="SUPFAM" id="SSF56281">
    <property type="entry name" value="Metallo-hydrolase/oxidoreductase"/>
    <property type="match status" value="2"/>
</dbReference>
<keyword evidence="6" id="KW-1185">Reference proteome</keyword>
<name>A0ABW5PAE7_9BACL</name>
<proteinExistence type="predicted"/>
<evidence type="ECO:0000313" key="6">
    <source>
        <dbReference type="Proteomes" id="UP001597541"/>
    </source>
</evidence>
<comment type="caution">
    <text evidence="5">The sequence shown here is derived from an EMBL/GenBank/DDBJ whole genome shotgun (WGS) entry which is preliminary data.</text>
</comment>